<evidence type="ECO:0000313" key="2">
    <source>
        <dbReference type="EMBL" id="MTD99202.1"/>
    </source>
</evidence>
<comment type="caution">
    <text evidence="2">The sequence shown here is derived from an EMBL/GenBank/DDBJ whole genome shotgun (WGS) entry which is preliminary data.</text>
</comment>
<dbReference type="InterPro" id="IPR036163">
    <property type="entry name" value="HMA_dom_sf"/>
</dbReference>
<accession>A0A6L6HM05</accession>
<organism evidence="2 3">
    <name type="scientific">Paracoccus lichenicola</name>
    <dbReference type="NCBI Taxonomy" id="2665644"/>
    <lineage>
        <taxon>Bacteria</taxon>
        <taxon>Pseudomonadati</taxon>
        <taxon>Pseudomonadota</taxon>
        <taxon>Alphaproteobacteria</taxon>
        <taxon>Rhodobacterales</taxon>
        <taxon>Paracoccaceae</taxon>
        <taxon>Paracoccus</taxon>
    </lineage>
</organism>
<dbReference type="EMBL" id="WMBT01000001">
    <property type="protein sequence ID" value="MTD99202.1"/>
    <property type="molecule type" value="Genomic_DNA"/>
</dbReference>
<gene>
    <name evidence="2" type="ORF">GIY56_02745</name>
</gene>
<name>A0A6L6HM05_9RHOB</name>
<dbReference type="RefSeq" id="WP_154763269.1">
    <property type="nucleotide sequence ID" value="NZ_WMBT01000001.1"/>
</dbReference>
<dbReference type="SUPFAM" id="SSF55008">
    <property type="entry name" value="HMA, heavy metal-associated domain"/>
    <property type="match status" value="1"/>
</dbReference>
<dbReference type="GO" id="GO:0046872">
    <property type="term" value="F:metal ion binding"/>
    <property type="evidence" value="ECO:0007669"/>
    <property type="project" value="InterPro"/>
</dbReference>
<dbReference type="PROSITE" id="PS50846">
    <property type="entry name" value="HMA_2"/>
    <property type="match status" value="1"/>
</dbReference>
<dbReference type="Proteomes" id="UP000481417">
    <property type="component" value="Unassembled WGS sequence"/>
</dbReference>
<evidence type="ECO:0000313" key="3">
    <source>
        <dbReference type="Proteomes" id="UP000481417"/>
    </source>
</evidence>
<sequence length="63" mass="6279">MTFTVPDMSCGHCKAAVEAAIAEAGGRAAVDLATKTVTVEGLDPARAADVIRAAGYEVAVATS</sequence>
<dbReference type="InterPro" id="IPR006121">
    <property type="entry name" value="HMA_dom"/>
</dbReference>
<proteinExistence type="predicted"/>
<keyword evidence="3" id="KW-1185">Reference proteome</keyword>
<dbReference type="Pfam" id="PF00403">
    <property type="entry name" value="HMA"/>
    <property type="match status" value="1"/>
</dbReference>
<dbReference type="CDD" id="cd00371">
    <property type="entry name" value="HMA"/>
    <property type="match status" value="1"/>
</dbReference>
<evidence type="ECO:0000259" key="1">
    <source>
        <dbReference type="PROSITE" id="PS50846"/>
    </source>
</evidence>
<protein>
    <submittedName>
        <fullName evidence="2">Copper chaperone</fullName>
    </submittedName>
</protein>
<reference evidence="2 3" key="1">
    <citation type="submission" date="2019-11" db="EMBL/GenBank/DDBJ databases">
        <authorList>
            <person name="Lang L."/>
        </authorList>
    </citation>
    <scope>NUCLEOTIDE SEQUENCE [LARGE SCALE GENOMIC DNA]</scope>
    <source>
        <strain evidence="2 3">YIM 132242</strain>
    </source>
</reference>
<feature type="domain" description="HMA" evidence="1">
    <location>
        <begin position="1"/>
        <end position="59"/>
    </location>
</feature>
<dbReference type="AlphaFoldDB" id="A0A6L6HM05"/>
<dbReference type="Gene3D" id="3.30.70.100">
    <property type="match status" value="1"/>
</dbReference>